<dbReference type="PANTHER" id="PTHR47151">
    <property type="entry name" value="LEU/ILE/VAL-BINDING ABC TRANSPORTER SUBUNIT"/>
    <property type="match status" value="1"/>
</dbReference>
<dbReference type="EMBL" id="JAQQFM010000015">
    <property type="protein sequence ID" value="MFL9927380.1"/>
    <property type="molecule type" value="Genomic_DNA"/>
</dbReference>
<proteinExistence type="inferred from homology"/>
<name>A0ABW9AHT1_9BURK</name>
<evidence type="ECO:0000313" key="4">
    <source>
        <dbReference type="EMBL" id="MFL9927380.1"/>
    </source>
</evidence>
<evidence type="ECO:0000259" key="3">
    <source>
        <dbReference type="Pfam" id="PF13458"/>
    </source>
</evidence>
<keyword evidence="2" id="KW-0732">Signal</keyword>
<evidence type="ECO:0000256" key="2">
    <source>
        <dbReference type="ARBA" id="ARBA00022729"/>
    </source>
</evidence>
<dbReference type="RefSeq" id="WP_408160624.1">
    <property type="nucleotide sequence ID" value="NZ_JAQQFM010000015.1"/>
</dbReference>
<dbReference type="PANTHER" id="PTHR47151:SF2">
    <property type="entry name" value="AMINO ACID BINDING PROTEIN"/>
    <property type="match status" value="1"/>
</dbReference>
<dbReference type="InterPro" id="IPR028081">
    <property type="entry name" value="Leu-bd"/>
</dbReference>
<dbReference type="InterPro" id="IPR028082">
    <property type="entry name" value="Peripla_BP_I"/>
</dbReference>
<protein>
    <submittedName>
        <fullName evidence="4">Branched-chain amino acid ABC transporter substrate-binding protein</fullName>
    </submittedName>
</protein>
<feature type="domain" description="Leucine-binding protein" evidence="3">
    <location>
        <begin position="26"/>
        <end position="366"/>
    </location>
</feature>
<gene>
    <name evidence="4" type="ORF">PQR62_24110</name>
</gene>
<comment type="similarity">
    <text evidence="1">Belongs to the leucine-binding protein family.</text>
</comment>
<dbReference type="CDD" id="cd06342">
    <property type="entry name" value="PBP1_ABC_LIVBP-like"/>
    <property type="match status" value="1"/>
</dbReference>
<comment type="caution">
    <text evidence="4">The sequence shown here is derived from an EMBL/GenBank/DDBJ whole genome shotgun (WGS) entry which is preliminary data.</text>
</comment>
<accession>A0ABW9AHT1</accession>
<dbReference type="Pfam" id="PF13458">
    <property type="entry name" value="Peripla_BP_6"/>
    <property type="match status" value="1"/>
</dbReference>
<dbReference type="SUPFAM" id="SSF53822">
    <property type="entry name" value="Periplasmic binding protein-like I"/>
    <property type="match status" value="1"/>
</dbReference>
<evidence type="ECO:0000256" key="1">
    <source>
        <dbReference type="ARBA" id="ARBA00010062"/>
    </source>
</evidence>
<keyword evidence="5" id="KW-1185">Reference proteome</keyword>
<evidence type="ECO:0000313" key="5">
    <source>
        <dbReference type="Proteomes" id="UP001629246"/>
    </source>
</evidence>
<reference evidence="4 5" key="1">
    <citation type="journal article" date="2024" name="Chem. Sci.">
        <title>Discovery of megapolipeptins by genome mining of a Burkholderiales bacteria collection.</title>
        <authorList>
            <person name="Paulo B.S."/>
            <person name="Recchia M.J.J."/>
            <person name="Lee S."/>
            <person name="Fergusson C.H."/>
            <person name="Romanowski S.B."/>
            <person name="Hernandez A."/>
            <person name="Krull N."/>
            <person name="Liu D.Y."/>
            <person name="Cavanagh H."/>
            <person name="Bos A."/>
            <person name="Gray C.A."/>
            <person name="Murphy B.T."/>
            <person name="Linington R.G."/>
            <person name="Eustaquio A.S."/>
        </authorList>
    </citation>
    <scope>NUCLEOTIDE SEQUENCE [LARGE SCALE GENOMIC DNA]</scope>
    <source>
        <strain evidence="4 5">RL21-008-BIB-A</strain>
    </source>
</reference>
<sequence>MLTISVSAALSLAVHATSKAEDIQLVRLGFSGPLSGANAAAGKDALNGMQMAVERLNQQALQIEGKALRFEVVARDDQSNPQRGLEIARELSASRINALLGPFTSGVAMTSIKVYNDAAIPVLTIASNPKVTQANLNYVFRIAASDADIGAKLAQYAARNLKLKSIAVIDDGSVYAQGLIDAFQKSARSMGLQISSREKLSDTADDASVSRTLQTLRNDKAPAIFFGGYAAQGGRLLKAMQQLKMDAMLLGGDALCAADLVRLAGDSLGNNTYCAEGGVWLTRAADGAVFSAGYQRRFAYAPDVYAATYYDGVMLLAQAIKSSGSIAGPQLLPALLKSRYKGVTASYEFTGQRELKESTVTILRFKGSTLVPLASF</sequence>
<organism evidence="4 5">
    <name type="scientific">Herbaspirillum lusitanum</name>
    <dbReference type="NCBI Taxonomy" id="213312"/>
    <lineage>
        <taxon>Bacteria</taxon>
        <taxon>Pseudomonadati</taxon>
        <taxon>Pseudomonadota</taxon>
        <taxon>Betaproteobacteria</taxon>
        <taxon>Burkholderiales</taxon>
        <taxon>Oxalobacteraceae</taxon>
        <taxon>Herbaspirillum</taxon>
    </lineage>
</organism>
<dbReference type="Gene3D" id="3.40.50.2300">
    <property type="match status" value="2"/>
</dbReference>
<dbReference type="Proteomes" id="UP001629246">
    <property type="component" value="Unassembled WGS sequence"/>
</dbReference>